<organism evidence="2">
    <name type="scientific">Arundo donax</name>
    <name type="common">Giant reed</name>
    <name type="synonym">Donax arundinaceus</name>
    <dbReference type="NCBI Taxonomy" id="35708"/>
    <lineage>
        <taxon>Eukaryota</taxon>
        <taxon>Viridiplantae</taxon>
        <taxon>Streptophyta</taxon>
        <taxon>Embryophyta</taxon>
        <taxon>Tracheophyta</taxon>
        <taxon>Spermatophyta</taxon>
        <taxon>Magnoliopsida</taxon>
        <taxon>Liliopsida</taxon>
        <taxon>Poales</taxon>
        <taxon>Poaceae</taxon>
        <taxon>PACMAD clade</taxon>
        <taxon>Arundinoideae</taxon>
        <taxon>Arundineae</taxon>
        <taxon>Arundo</taxon>
    </lineage>
</organism>
<feature type="region of interest" description="Disordered" evidence="1">
    <location>
        <begin position="58"/>
        <end position="118"/>
    </location>
</feature>
<reference evidence="2" key="2">
    <citation type="journal article" date="2015" name="Data Brief">
        <title>Shoot transcriptome of the giant reed, Arundo donax.</title>
        <authorList>
            <person name="Barrero R.A."/>
            <person name="Guerrero F.D."/>
            <person name="Moolhuijzen P."/>
            <person name="Goolsby J.A."/>
            <person name="Tidwell J."/>
            <person name="Bellgard S.E."/>
            <person name="Bellgard M.I."/>
        </authorList>
    </citation>
    <scope>NUCLEOTIDE SEQUENCE</scope>
    <source>
        <tissue evidence="2">Shoot tissue taken approximately 20 cm above the soil surface</tissue>
    </source>
</reference>
<dbReference type="AlphaFoldDB" id="A0A0A9EBN3"/>
<name>A0A0A9EBN3_ARUDO</name>
<feature type="compositionally biased region" description="Gly residues" evidence="1">
    <location>
        <begin position="100"/>
        <end position="118"/>
    </location>
</feature>
<protein>
    <submittedName>
        <fullName evidence="2">Pco077147</fullName>
    </submittedName>
</protein>
<sequence length="118" mass="12791">MVNFLKFFVCISIIFISIRMELLCKRIICLLYIWCRSILAHSKHIIVIPCIHPPRGMERPARAPPARAPPLPPWIGQPRRTGPRRGGGGGEVAGEQLARPGGGRRGGKPGGGGARHGT</sequence>
<evidence type="ECO:0000256" key="1">
    <source>
        <dbReference type="SAM" id="MobiDB-lite"/>
    </source>
</evidence>
<feature type="compositionally biased region" description="Pro residues" evidence="1">
    <location>
        <begin position="62"/>
        <end position="75"/>
    </location>
</feature>
<proteinExistence type="predicted"/>
<reference evidence="2" key="1">
    <citation type="submission" date="2014-09" db="EMBL/GenBank/DDBJ databases">
        <authorList>
            <person name="Magalhaes I.L.F."/>
            <person name="Oliveira U."/>
            <person name="Santos F.R."/>
            <person name="Vidigal T.H.D.A."/>
            <person name="Brescovit A.D."/>
            <person name="Santos A.J."/>
        </authorList>
    </citation>
    <scope>NUCLEOTIDE SEQUENCE</scope>
    <source>
        <tissue evidence="2">Shoot tissue taken approximately 20 cm above the soil surface</tissue>
    </source>
</reference>
<evidence type="ECO:0000313" key="2">
    <source>
        <dbReference type="EMBL" id="JAD95335.1"/>
    </source>
</evidence>
<dbReference type="EMBL" id="GBRH01202560">
    <property type="protein sequence ID" value="JAD95335.1"/>
    <property type="molecule type" value="Transcribed_RNA"/>
</dbReference>
<accession>A0A0A9EBN3</accession>